<sequence>MTRATRPNRDTVPPRAVGGVVLPTGPLAPERAGRRGPLRAARAPHPRPHGVPGRRPPARAADRSLAGTAGTTATASYLVI</sequence>
<feature type="region of interest" description="Disordered" evidence="1">
    <location>
        <begin position="1"/>
        <end position="80"/>
    </location>
</feature>
<name>A0A853BNE1_9ACTN</name>
<keyword evidence="3" id="KW-1185">Reference proteome</keyword>
<gene>
    <name evidence="2" type="ORF">HNR12_002413</name>
</gene>
<feature type="compositionally biased region" description="Low complexity" evidence="1">
    <location>
        <begin position="66"/>
        <end position="80"/>
    </location>
</feature>
<protein>
    <submittedName>
        <fullName evidence="2">Uncharacterized protein</fullName>
    </submittedName>
</protein>
<accession>A0A853BNE1</accession>
<dbReference type="EMBL" id="JACCFO010000001">
    <property type="protein sequence ID" value="NYI96136.1"/>
    <property type="molecule type" value="Genomic_DNA"/>
</dbReference>
<dbReference type="AlphaFoldDB" id="A0A853BNE1"/>
<proteinExistence type="predicted"/>
<evidence type="ECO:0000313" key="2">
    <source>
        <dbReference type="EMBL" id="NYI96136.1"/>
    </source>
</evidence>
<dbReference type="Proteomes" id="UP000575985">
    <property type="component" value="Unassembled WGS sequence"/>
</dbReference>
<reference evidence="2 3" key="1">
    <citation type="submission" date="2020-07" db="EMBL/GenBank/DDBJ databases">
        <title>Sequencing the genomes of 1000 actinobacteria strains.</title>
        <authorList>
            <person name="Klenk H.-P."/>
        </authorList>
    </citation>
    <scope>NUCLEOTIDE SEQUENCE [LARGE SCALE GENOMIC DNA]</scope>
    <source>
        <strain evidence="2 3">DSM 45927</strain>
    </source>
</reference>
<evidence type="ECO:0000256" key="1">
    <source>
        <dbReference type="SAM" id="MobiDB-lite"/>
    </source>
</evidence>
<comment type="caution">
    <text evidence="2">The sequence shown here is derived from an EMBL/GenBank/DDBJ whole genome shotgun (WGS) entry which is preliminary data.</text>
</comment>
<feature type="compositionally biased region" description="Basic residues" evidence="1">
    <location>
        <begin position="34"/>
        <end position="48"/>
    </location>
</feature>
<organism evidence="2 3">
    <name type="scientific">Streptomonospora nanhaiensis</name>
    <dbReference type="NCBI Taxonomy" id="1323731"/>
    <lineage>
        <taxon>Bacteria</taxon>
        <taxon>Bacillati</taxon>
        <taxon>Actinomycetota</taxon>
        <taxon>Actinomycetes</taxon>
        <taxon>Streptosporangiales</taxon>
        <taxon>Nocardiopsidaceae</taxon>
        <taxon>Streptomonospora</taxon>
    </lineage>
</organism>
<evidence type="ECO:0000313" key="3">
    <source>
        <dbReference type="Proteomes" id="UP000575985"/>
    </source>
</evidence>